<keyword evidence="8" id="KW-1185">Reference proteome</keyword>
<evidence type="ECO:0000256" key="3">
    <source>
        <dbReference type="ARBA" id="ARBA00022801"/>
    </source>
</evidence>
<evidence type="ECO:0000259" key="5">
    <source>
        <dbReference type="Pfam" id="PF02055"/>
    </source>
</evidence>
<evidence type="ECO:0000256" key="1">
    <source>
        <dbReference type="ARBA" id="ARBA00005382"/>
    </source>
</evidence>
<dbReference type="RefSeq" id="WP_119984512.1">
    <property type="nucleotide sequence ID" value="NZ_CP032489.1"/>
</dbReference>
<dbReference type="SUPFAM" id="SSF51011">
    <property type="entry name" value="Glycosyl hydrolase domain"/>
    <property type="match status" value="1"/>
</dbReference>
<evidence type="ECO:0000256" key="4">
    <source>
        <dbReference type="RuleBase" id="RU361188"/>
    </source>
</evidence>
<dbReference type="PRINTS" id="PR00843">
    <property type="entry name" value="GLHYDRLASE30"/>
</dbReference>
<sequence>MHHQKNIFCYCFLTLCLISCAKKEVLSQSNKESNQTTTPPKNYEDIDVWLTQGDKSFLFKERKNVVIFNNVANQNATIEVDSTKKYQQIDGFGFCLTDGSAYLMNKMSSDSKAKLLKELFATDSSNIGISYIRVSIGASDLSSNVYTYDDMSNGQTDSTLTNFSIAEAKTDLIPILKQILAINPNIKILGSPWSAPSWMKDNNNSKGGSLLSKYYYSYANYFVKYIQSMQAAGIKIDAITPQNEPLNPNNNPSMYMTAKDEADFIKNALGPAFANAGITTKIIVYDHNCDVPQYPLTILNDADAAQYVDGSAFHLYAGDISALSTLHNSFPNKNVYFTEQYTPSSGSFSGDLSWAINNLIVGATQNWSKNVLEWNLASDPNLEPHTPGGCNTCLGAITIDGDLVTRNQSYYIIAHASKFVRPGSYRILSSNIANISSVAFLTPDGRKVLIALNTSNASQTFNIKYKGNIAQTSLNPGAVATYVW</sequence>
<proteinExistence type="inferred from homology"/>
<comment type="similarity">
    <text evidence="1 4">Belongs to the glycosyl hydrolase 30 family.</text>
</comment>
<evidence type="ECO:0000256" key="2">
    <source>
        <dbReference type="ARBA" id="ARBA00022729"/>
    </source>
</evidence>
<keyword evidence="2" id="KW-0732">Signal</keyword>
<dbReference type="InterPro" id="IPR001139">
    <property type="entry name" value="Glyco_hydro_30"/>
</dbReference>
<keyword evidence="4" id="KW-0326">Glycosidase</keyword>
<dbReference type="PANTHER" id="PTHR11069:SF23">
    <property type="entry name" value="LYSOSOMAL ACID GLUCOSYLCERAMIDASE"/>
    <property type="match status" value="1"/>
</dbReference>
<feature type="domain" description="Glycosyl hydrolase family 30 TIM-barrel" evidence="5">
    <location>
        <begin position="89"/>
        <end position="420"/>
    </location>
</feature>
<reference evidence="7 8" key="1">
    <citation type="submission" date="2018-09" db="EMBL/GenBank/DDBJ databases">
        <title>Arachidicoccus sp. nov., a bacterium isolated from soil.</title>
        <authorList>
            <person name="Weon H.-Y."/>
            <person name="Kwon S.-W."/>
            <person name="Lee S.A."/>
        </authorList>
    </citation>
    <scope>NUCLEOTIDE SEQUENCE [LARGE SCALE GENOMIC DNA]</scope>
    <source>
        <strain evidence="7 8">KIS59-12</strain>
    </source>
</reference>
<dbReference type="OrthoDB" id="9806701at2"/>
<gene>
    <name evidence="7" type="ORF">D6B99_01815</name>
</gene>
<dbReference type="GO" id="GO:0016020">
    <property type="term" value="C:membrane"/>
    <property type="evidence" value="ECO:0007669"/>
    <property type="project" value="GOC"/>
</dbReference>
<dbReference type="Pfam" id="PF02055">
    <property type="entry name" value="Glyco_hydro_30"/>
    <property type="match status" value="1"/>
</dbReference>
<dbReference type="PANTHER" id="PTHR11069">
    <property type="entry name" value="GLUCOSYLCERAMIDASE"/>
    <property type="match status" value="1"/>
</dbReference>
<evidence type="ECO:0000313" key="8">
    <source>
        <dbReference type="Proteomes" id="UP000266118"/>
    </source>
</evidence>
<dbReference type="SUPFAM" id="SSF51445">
    <property type="entry name" value="(Trans)glycosidases"/>
    <property type="match status" value="1"/>
</dbReference>
<dbReference type="GO" id="GO:0006680">
    <property type="term" value="P:glucosylceramide catabolic process"/>
    <property type="evidence" value="ECO:0007669"/>
    <property type="project" value="TreeGrafter"/>
</dbReference>
<dbReference type="AlphaFoldDB" id="A0A386HLR0"/>
<dbReference type="InterPro" id="IPR013780">
    <property type="entry name" value="Glyco_hydro_b"/>
</dbReference>
<dbReference type="Gene3D" id="3.20.20.80">
    <property type="entry name" value="Glycosidases"/>
    <property type="match status" value="1"/>
</dbReference>
<organism evidence="7 8">
    <name type="scientific">Arachidicoccus soli</name>
    <dbReference type="NCBI Taxonomy" id="2341117"/>
    <lineage>
        <taxon>Bacteria</taxon>
        <taxon>Pseudomonadati</taxon>
        <taxon>Bacteroidota</taxon>
        <taxon>Chitinophagia</taxon>
        <taxon>Chitinophagales</taxon>
        <taxon>Chitinophagaceae</taxon>
        <taxon>Arachidicoccus</taxon>
    </lineage>
</organism>
<dbReference type="Pfam" id="PF17189">
    <property type="entry name" value="Glyco_hydro_30C"/>
    <property type="match status" value="1"/>
</dbReference>
<protein>
    <submittedName>
        <fullName evidence="7">Glucosylceramidase</fullName>
    </submittedName>
</protein>
<dbReference type="InterPro" id="IPR033452">
    <property type="entry name" value="GH30_C"/>
</dbReference>
<dbReference type="Proteomes" id="UP000266118">
    <property type="component" value="Chromosome"/>
</dbReference>
<evidence type="ECO:0000313" key="7">
    <source>
        <dbReference type="EMBL" id="AYD46460.1"/>
    </source>
</evidence>
<accession>A0A386HLR0</accession>
<dbReference type="InterPro" id="IPR017853">
    <property type="entry name" value="GH"/>
</dbReference>
<dbReference type="KEGG" id="ark:D6B99_01815"/>
<feature type="domain" description="Glycosyl hydrolase family 30 beta sandwich" evidence="6">
    <location>
        <begin position="423"/>
        <end position="482"/>
    </location>
</feature>
<dbReference type="EMBL" id="CP032489">
    <property type="protein sequence ID" value="AYD46460.1"/>
    <property type="molecule type" value="Genomic_DNA"/>
</dbReference>
<dbReference type="GO" id="GO:0004348">
    <property type="term" value="F:glucosylceramidase activity"/>
    <property type="evidence" value="ECO:0007669"/>
    <property type="project" value="InterPro"/>
</dbReference>
<evidence type="ECO:0000259" key="6">
    <source>
        <dbReference type="Pfam" id="PF17189"/>
    </source>
</evidence>
<keyword evidence="3 4" id="KW-0378">Hydrolase</keyword>
<dbReference type="Gene3D" id="2.60.40.1180">
    <property type="entry name" value="Golgi alpha-mannosidase II"/>
    <property type="match status" value="1"/>
</dbReference>
<dbReference type="InterPro" id="IPR033453">
    <property type="entry name" value="Glyco_hydro_30_TIM-barrel"/>
</dbReference>
<name>A0A386HLR0_9BACT</name>